<evidence type="ECO:0000256" key="1">
    <source>
        <dbReference type="ARBA" id="ARBA00022574"/>
    </source>
</evidence>
<dbReference type="EMBL" id="AMZH03002979">
    <property type="protein sequence ID" value="RRT73806.1"/>
    <property type="molecule type" value="Genomic_DNA"/>
</dbReference>
<dbReference type="InterPro" id="IPR033010">
    <property type="entry name" value="Cdc20/Fizzy"/>
</dbReference>
<accession>A0A444G842</accession>
<reference evidence="3 4" key="1">
    <citation type="journal article" date="2014" name="Agronomy (Basel)">
        <title>A Draft Genome Sequence for Ensete ventricosum, the Drought-Tolerant Tree Against Hunger.</title>
        <authorList>
            <person name="Harrison J."/>
            <person name="Moore K.A."/>
            <person name="Paszkiewicz K."/>
            <person name="Jones T."/>
            <person name="Grant M."/>
            <person name="Ambacheew D."/>
            <person name="Muzemil S."/>
            <person name="Studholme D.J."/>
        </authorList>
    </citation>
    <scope>NUCLEOTIDE SEQUENCE [LARGE SCALE GENOMIC DNA]</scope>
</reference>
<dbReference type="GO" id="GO:1990757">
    <property type="term" value="F:ubiquitin ligase activator activity"/>
    <property type="evidence" value="ECO:0007669"/>
    <property type="project" value="TreeGrafter"/>
</dbReference>
<name>A0A444G842_ENSVE</name>
<dbReference type="PANTHER" id="PTHR19918:SF36">
    <property type="entry name" value="PROTEIN FIZZY-RELATED 3"/>
    <property type="match status" value="1"/>
</dbReference>
<proteinExistence type="predicted"/>
<dbReference type="GO" id="GO:0031145">
    <property type="term" value="P:anaphase-promoting complex-dependent catabolic process"/>
    <property type="evidence" value="ECO:0007669"/>
    <property type="project" value="TreeGrafter"/>
</dbReference>
<keyword evidence="1" id="KW-0853">WD repeat</keyword>
<dbReference type="AlphaFoldDB" id="A0A444G842"/>
<gene>
    <name evidence="3" type="ORF">B296_00013528</name>
</gene>
<evidence type="ECO:0000256" key="2">
    <source>
        <dbReference type="ARBA" id="ARBA00022737"/>
    </source>
</evidence>
<dbReference type="GO" id="GO:1905786">
    <property type="term" value="P:positive regulation of anaphase-promoting complex-dependent catabolic process"/>
    <property type="evidence" value="ECO:0007669"/>
    <property type="project" value="TreeGrafter"/>
</dbReference>
<evidence type="ECO:0000313" key="3">
    <source>
        <dbReference type="EMBL" id="RRT73806.1"/>
    </source>
</evidence>
<protein>
    <submittedName>
        <fullName evidence="3">Uncharacterized protein</fullName>
    </submittedName>
</protein>
<sequence length="267" mass="29304">MESRKSRLNLPAGMESSLRLDSIPAAHFPAIPKTPSPSKTTYGDRFIPCRSSSRLQNFALAEKPSPTKEGGNDAYSRLLRAELFGHDPAPYSPGAQGSPISPSKNLFRFKTVHSAPSSPFSVTSVAAYDTALEVSTPPKVPRKIAKTPHKVKLRYKQQRGEEIRLILFQKTGRANTVIRSIGTSLGDVQVCSYHRLSPISEYSGDKNILHHDLRVPGDFVSKLVGHRSEVATLTGHTLRVLYLAMSPDGQAPVRDTGVWSLGRTHIR</sequence>
<dbReference type="Proteomes" id="UP000287651">
    <property type="component" value="Unassembled WGS sequence"/>
</dbReference>
<dbReference type="PANTHER" id="PTHR19918">
    <property type="entry name" value="CELL DIVISION CYCLE 20 CDC20 FIZZY -RELATED"/>
    <property type="match status" value="1"/>
</dbReference>
<comment type="caution">
    <text evidence="3">The sequence shown here is derived from an EMBL/GenBank/DDBJ whole genome shotgun (WGS) entry which is preliminary data.</text>
</comment>
<dbReference type="GO" id="GO:0005680">
    <property type="term" value="C:anaphase-promoting complex"/>
    <property type="evidence" value="ECO:0007669"/>
    <property type="project" value="TreeGrafter"/>
</dbReference>
<organism evidence="3 4">
    <name type="scientific">Ensete ventricosum</name>
    <name type="common">Abyssinian banana</name>
    <name type="synonym">Musa ensete</name>
    <dbReference type="NCBI Taxonomy" id="4639"/>
    <lineage>
        <taxon>Eukaryota</taxon>
        <taxon>Viridiplantae</taxon>
        <taxon>Streptophyta</taxon>
        <taxon>Embryophyta</taxon>
        <taxon>Tracheophyta</taxon>
        <taxon>Spermatophyta</taxon>
        <taxon>Magnoliopsida</taxon>
        <taxon>Liliopsida</taxon>
        <taxon>Zingiberales</taxon>
        <taxon>Musaceae</taxon>
        <taxon>Ensete</taxon>
    </lineage>
</organism>
<evidence type="ECO:0000313" key="4">
    <source>
        <dbReference type="Proteomes" id="UP000287651"/>
    </source>
</evidence>
<dbReference type="GO" id="GO:0010997">
    <property type="term" value="F:anaphase-promoting complex binding"/>
    <property type="evidence" value="ECO:0007669"/>
    <property type="project" value="InterPro"/>
</dbReference>
<keyword evidence="2" id="KW-0677">Repeat</keyword>